<evidence type="ECO:0000256" key="1">
    <source>
        <dbReference type="ARBA" id="ARBA00022679"/>
    </source>
</evidence>
<dbReference type="InterPro" id="IPR051531">
    <property type="entry name" value="N-acetyltransferase"/>
</dbReference>
<dbReference type="Gene3D" id="3.40.630.30">
    <property type="match status" value="1"/>
</dbReference>
<dbReference type="PROSITE" id="PS51186">
    <property type="entry name" value="GNAT"/>
    <property type="match status" value="1"/>
</dbReference>
<keyword evidence="1" id="KW-0808">Transferase</keyword>
<dbReference type="AlphaFoldDB" id="A0A151KZJ2"/>
<comment type="similarity">
    <text evidence="3">Belongs to the acetyltransferase family. RimJ subfamily.</text>
</comment>
<evidence type="ECO:0000256" key="3">
    <source>
        <dbReference type="ARBA" id="ARBA00038502"/>
    </source>
</evidence>
<dbReference type="InterPro" id="IPR016181">
    <property type="entry name" value="Acyl_CoA_acyltransferase"/>
</dbReference>
<evidence type="ECO:0000256" key="2">
    <source>
        <dbReference type="ARBA" id="ARBA00023315"/>
    </source>
</evidence>
<evidence type="ECO:0000259" key="4">
    <source>
        <dbReference type="PROSITE" id="PS51186"/>
    </source>
</evidence>
<dbReference type="InterPro" id="IPR000182">
    <property type="entry name" value="GNAT_dom"/>
</dbReference>
<keyword evidence="2" id="KW-0012">Acyltransferase</keyword>
<organism evidence="5 6">
    <name type="scientific">Vibrio cidicii</name>
    <dbReference type="NCBI Taxonomy" id="1763883"/>
    <lineage>
        <taxon>Bacteria</taxon>
        <taxon>Pseudomonadati</taxon>
        <taxon>Pseudomonadota</taxon>
        <taxon>Gammaproteobacteria</taxon>
        <taxon>Vibrionales</taxon>
        <taxon>Vibrionaceae</taxon>
        <taxon>Vibrio</taxon>
    </lineage>
</organism>
<dbReference type="SUPFAM" id="SSF55729">
    <property type="entry name" value="Acyl-CoA N-acyltransferases (Nat)"/>
    <property type="match status" value="1"/>
</dbReference>
<evidence type="ECO:0000313" key="6">
    <source>
        <dbReference type="Proteomes" id="UP000075346"/>
    </source>
</evidence>
<sequence length="174" mass="19578">MNYESGIFRVRELRESDANSLFYMYSGSSSSAKYISTLPHDTVESTLSKIKQWRKWYSENAPKVCVYGVAASPDDLVFGLVVFVFNEQYAEIHFGISDQFSNQGIATELCRSGLQYLKSLGVNEVRTNPFIEHLASIRVLEKSGFSNHGTLKNHARFPTLGDGLFNCADMRISL</sequence>
<accession>A0A151KZJ2</accession>
<comment type="caution">
    <text evidence="5">The sequence shown here is derived from an EMBL/GenBank/DDBJ whole genome shotgun (WGS) entry which is preliminary data.</text>
</comment>
<dbReference type="RefSeq" id="WP_061896629.1">
    <property type="nucleotide sequence ID" value="NZ_LOBR01000021.1"/>
</dbReference>
<dbReference type="EMBL" id="LOBR01000021">
    <property type="protein sequence ID" value="KYN89441.1"/>
    <property type="molecule type" value="Genomic_DNA"/>
</dbReference>
<gene>
    <name evidence="5" type="ORF">ATY37_12990</name>
</gene>
<feature type="domain" description="N-acetyltransferase" evidence="4">
    <location>
        <begin position="8"/>
        <end position="174"/>
    </location>
</feature>
<dbReference type="CDD" id="cd04301">
    <property type="entry name" value="NAT_SF"/>
    <property type="match status" value="1"/>
</dbReference>
<reference evidence="6" key="1">
    <citation type="submission" date="2015-12" db="EMBL/GenBank/DDBJ databases">
        <authorList>
            <person name="Shamseldin A."/>
            <person name="Moawad H."/>
            <person name="Abd El-Rahim W.M."/>
            <person name="Sadowsky M.J."/>
        </authorList>
    </citation>
    <scope>NUCLEOTIDE SEQUENCE [LARGE SCALE GENOMIC DNA]</scope>
    <source>
        <strain evidence="6">2538-88</strain>
    </source>
</reference>
<protein>
    <submittedName>
        <fullName evidence="5">Alanine acetyltransferase</fullName>
    </submittedName>
</protein>
<dbReference type="Proteomes" id="UP000075346">
    <property type="component" value="Unassembled WGS sequence"/>
</dbReference>
<dbReference type="Pfam" id="PF13302">
    <property type="entry name" value="Acetyltransf_3"/>
    <property type="match status" value="1"/>
</dbReference>
<dbReference type="PANTHER" id="PTHR43792">
    <property type="entry name" value="GNAT FAMILY, PUTATIVE (AFU_ORTHOLOGUE AFUA_3G00765)-RELATED-RELATED"/>
    <property type="match status" value="1"/>
</dbReference>
<evidence type="ECO:0000313" key="5">
    <source>
        <dbReference type="EMBL" id="KYN89441.1"/>
    </source>
</evidence>
<proteinExistence type="inferred from homology"/>
<dbReference type="GO" id="GO:0016747">
    <property type="term" value="F:acyltransferase activity, transferring groups other than amino-acyl groups"/>
    <property type="evidence" value="ECO:0007669"/>
    <property type="project" value="InterPro"/>
</dbReference>
<dbReference type="PANTHER" id="PTHR43792:SF8">
    <property type="entry name" value="[RIBOSOMAL PROTEIN US5]-ALANINE N-ACETYLTRANSFERASE"/>
    <property type="match status" value="1"/>
</dbReference>
<name>A0A151KZJ2_9VIBR</name>